<dbReference type="KEGG" id="ltr:EVS81_05325"/>
<dbReference type="Pfam" id="PF00929">
    <property type="entry name" value="RNase_T"/>
    <property type="match status" value="1"/>
</dbReference>
<dbReference type="PANTHER" id="PTHR30231:SF42">
    <property type="entry name" value="EXONUCLEASE"/>
    <property type="match status" value="1"/>
</dbReference>
<accession>A0A4V0Z1G5</accession>
<dbReference type="OrthoDB" id="9803913at2"/>
<dbReference type="RefSeq" id="WP_130109467.1">
    <property type="nucleotide sequence ID" value="NZ_CP035806.1"/>
</dbReference>
<sequence length="194" mass="21032">MPVDFTAIDFETANSHPSSACAVGLVRVRAGKVVDRAEWLIRPPAGHAQFLPFNVKIHGITADMVASARAWEEQLDELRGFIDADVAVAHNASFDMGVIRAACAETITPTPRLRYLCSVQVSRKTYEIPSHRLPLAAEAAGYGDFAHHDALADAEACAAIISDAARRHEVDDLAQLAKKTGLRIQQLKAIPLKL</sequence>
<evidence type="ECO:0000259" key="1">
    <source>
        <dbReference type="SMART" id="SM00479"/>
    </source>
</evidence>
<name>A0A4V0Z1G5_9MICO</name>
<dbReference type="SMART" id="SM00479">
    <property type="entry name" value="EXOIII"/>
    <property type="match status" value="1"/>
</dbReference>
<organism evidence="2 3">
    <name type="scientific">Leucobacter triazinivorans</name>
    <dbReference type="NCBI Taxonomy" id="1784719"/>
    <lineage>
        <taxon>Bacteria</taxon>
        <taxon>Bacillati</taxon>
        <taxon>Actinomycetota</taxon>
        <taxon>Actinomycetes</taxon>
        <taxon>Micrococcales</taxon>
        <taxon>Microbacteriaceae</taxon>
        <taxon>Leucobacter</taxon>
    </lineage>
</organism>
<dbReference type="SUPFAM" id="SSF53098">
    <property type="entry name" value="Ribonuclease H-like"/>
    <property type="match status" value="1"/>
</dbReference>
<evidence type="ECO:0000313" key="2">
    <source>
        <dbReference type="EMBL" id="QBE48329.1"/>
    </source>
</evidence>
<dbReference type="CDD" id="cd06130">
    <property type="entry name" value="DNA_pol_III_epsilon_like"/>
    <property type="match status" value="1"/>
</dbReference>
<dbReference type="AlphaFoldDB" id="A0A4V0Z1G5"/>
<dbReference type="GO" id="GO:0008408">
    <property type="term" value="F:3'-5' exonuclease activity"/>
    <property type="evidence" value="ECO:0007669"/>
    <property type="project" value="TreeGrafter"/>
</dbReference>
<reference evidence="2 3" key="1">
    <citation type="submission" date="2019-02" db="EMBL/GenBank/DDBJ databases">
        <authorList>
            <person name="Sun L."/>
            <person name="Pan D."/>
            <person name="Wu X."/>
        </authorList>
    </citation>
    <scope>NUCLEOTIDE SEQUENCE [LARGE SCALE GENOMIC DNA]</scope>
    <source>
        <strain evidence="2 3">JW-1</strain>
    </source>
</reference>
<dbReference type="InterPro" id="IPR036397">
    <property type="entry name" value="RNaseH_sf"/>
</dbReference>
<dbReference type="PANTHER" id="PTHR30231">
    <property type="entry name" value="DNA POLYMERASE III SUBUNIT EPSILON"/>
    <property type="match status" value="1"/>
</dbReference>
<dbReference type="InterPro" id="IPR012337">
    <property type="entry name" value="RNaseH-like_sf"/>
</dbReference>
<dbReference type="GO" id="GO:0005829">
    <property type="term" value="C:cytosol"/>
    <property type="evidence" value="ECO:0007669"/>
    <property type="project" value="TreeGrafter"/>
</dbReference>
<keyword evidence="3" id="KW-1185">Reference proteome</keyword>
<dbReference type="InterPro" id="IPR013520">
    <property type="entry name" value="Ribonucl_H"/>
</dbReference>
<feature type="domain" description="Exonuclease" evidence="1">
    <location>
        <begin position="4"/>
        <end position="170"/>
    </location>
</feature>
<dbReference type="Proteomes" id="UP000289260">
    <property type="component" value="Chromosome"/>
</dbReference>
<protein>
    <submittedName>
        <fullName evidence="2">DNA polymerase III subunit epsilon</fullName>
    </submittedName>
</protein>
<evidence type="ECO:0000313" key="3">
    <source>
        <dbReference type="Proteomes" id="UP000289260"/>
    </source>
</evidence>
<gene>
    <name evidence="2" type="ORF">EVS81_05325</name>
</gene>
<dbReference type="Gene3D" id="3.30.420.10">
    <property type="entry name" value="Ribonuclease H-like superfamily/Ribonuclease H"/>
    <property type="match status" value="1"/>
</dbReference>
<dbReference type="GO" id="GO:0003676">
    <property type="term" value="F:nucleic acid binding"/>
    <property type="evidence" value="ECO:0007669"/>
    <property type="project" value="InterPro"/>
</dbReference>
<proteinExistence type="predicted"/>
<dbReference type="EMBL" id="CP035806">
    <property type="protein sequence ID" value="QBE48329.1"/>
    <property type="molecule type" value="Genomic_DNA"/>
</dbReference>